<protein>
    <submittedName>
        <fullName evidence="2">Transposase</fullName>
    </submittedName>
</protein>
<dbReference type="Proteomes" id="UP000535543">
    <property type="component" value="Unassembled WGS sequence"/>
</dbReference>
<comment type="caution">
    <text evidence="2">The sequence shown here is derived from an EMBL/GenBank/DDBJ whole genome shotgun (WGS) entry which is preliminary data.</text>
</comment>
<name>A0A848K9S7_9NOCA</name>
<dbReference type="AlphaFoldDB" id="A0A848K9S7"/>
<sequence>MHQPAPTASCCRTTDRQTQYKLFERLTSADPNCDIAAAWIAKKLLRDVLACSARGGRGTRSRVSYSFYAFCAACSVPEFHTLSETIKSWQEPMILAIGTGLSNARRRQLLMDLVGSYSHTGYALPEALKYM</sequence>
<accession>A0A848K9S7</accession>
<gene>
    <name evidence="2" type="ORF">FGL95_08635</name>
</gene>
<evidence type="ECO:0000313" key="2">
    <source>
        <dbReference type="EMBL" id="NMN95099.1"/>
    </source>
</evidence>
<evidence type="ECO:0000259" key="1">
    <source>
        <dbReference type="Pfam" id="PF01610"/>
    </source>
</evidence>
<reference evidence="2 3" key="2">
    <citation type="submission" date="2020-06" db="EMBL/GenBank/DDBJ databases">
        <title>Antribacter stalactiti gen. nov., sp. nov., a new member of the family Nacardiaceae isolated from a cave.</title>
        <authorList>
            <person name="Kim I.S."/>
        </authorList>
    </citation>
    <scope>NUCLEOTIDE SEQUENCE [LARGE SCALE GENOMIC DNA]</scope>
    <source>
        <strain evidence="2 3">YC2-7</strain>
    </source>
</reference>
<reference evidence="2 3" key="1">
    <citation type="submission" date="2019-05" db="EMBL/GenBank/DDBJ databases">
        <authorList>
            <person name="Lee S.D."/>
        </authorList>
    </citation>
    <scope>NUCLEOTIDE SEQUENCE [LARGE SCALE GENOMIC DNA]</scope>
    <source>
        <strain evidence="2 3">YC2-7</strain>
    </source>
</reference>
<dbReference type="Pfam" id="PF01610">
    <property type="entry name" value="DDE_Tnp_ISL3"/>
    <property type="match status" value="1"/>
</dbReference>
<organism evidence="2 3">
    <name type="scientific">Antrihabitans stalactiti</name>
    <dbReference type="NCBI Taxonomy" id="2584121"/>
    <lineage>
        <taxon>Bacteria</taxon>
        <taxon>Bacillati</taxon>
        <taxon>Actinomycetota</taxon>
        <taxon>Actinomycetes</taxon>
        <taxon>Mycobacteriales</taxon>
        <taxon>Nocardiaceae</taxon>
        <taxon>Antrihabitans</taxon>
    </lineage>
</organism>
<evidence type="ECO:0000313" key="3">
    <source>
        <dbReference type="Proteomes" id="UP000535543"/>
    </source>
</evidence>
<dbReference type="EMBL" id="VCQU01000002">
    <property type="protein sequence ID" value="NMN95099.1"/>
    <property type="molecule type" value="Genomic_DNA"/>
</dbReference>
<feature type="domain" description="Transposase IS204/IS1001/IS1096/IS1165 DDE" evidence="1">
    <location>
        <begin position="18"/>
        <end position="105"/>
    </location>
</feature>
<keyword evidence="3" id="KW-1185">Reference proteome</keyword>
<dbReference type="InterPro" id="IPR002560">
    <property type="entry name" value="Transposase_DDE"/>
</dbReference>
<proteinExistence type="predicted"/>